<comment type="caution">
    <text evidence="5">The sequence shown here is derived from an EMBL/GenBank/DDBJ whole genome shotgun (WGS) entry which is preliminary data.</text>
</comment>
<name>A0ABT5KMW8_9BURK</name>
<feature type="signal peptide" evidence="4">
    <location>
        <begin position="1"/>
        <end position="23"/>
    </location>
</feature>
<accession>A0ABT5KMW8</accession>
<gene>
    <name evidence="5" type="ORF">PRZ01_03115</name>
</gene>
<evidence type="ECO:0000256" key="1">
    <source>
        <dbReference type="ARBA" id="ARBA00022801"/>
    </source>
</evidence>
<dbReference type="PANTHER" id="PTHR10272">
    <property type="entry name" value="PLATELET-ACTIVATING FACTOR ACETYLHYDROLASE"/>
    <property type="match status" value="1"/>
</dbReference>
<dbReference type="Gene3D" id="3.40.50.1820">
    <property type="entry name" value="alpha/beta hydrolase"/>
    <property type="match status" value="1"/>
</dbReference>
<evidence type="ECO:0008006" key="7">
    <source>
        <dbReference type="Google" id="ProtNLM"/>
    </source>
</evidence>
<keyword evidence="4" id="KW-0732">Signal</keyword>
<dbReference type="PROSITE" id="PS51257">
    <property type="entry name" value="PROKAR_LIPOPROTEIN"/>
    <property type="match status" value="1"/>
</dbReference>
<evidence type="ECO:0000313" key="5">
    <source>
        <dbReference type="EMBL" id="MDC8784182.1"/>
    </source>
</evidence>
<dbReference type="Proteomes" id="UP001219862">
    <property type="component" value="Unassembled WGS sequence"/>
</dbReference>
<organism evidence="5 6">
    <name type="scientific">Roseateles koreensis</name>
    <dbReference type="NCBI Taxonomy" id="2987526"/>
    <lineage>
        <taxon>Bacteria</taxon>
        <taxon>Pseudomonadati</taxon>
        <taxon>Pseudomonadota</taxon>
        <taxon>Betaproteobacteria</taxon>
        <taxon>Burkholderiales</taxon>
        <taxon>Sphaerotilaceae</taxon>
        <taxon>Roseateles</taxon>
    </lineage>
</organism>
<dbReference type="PANTHER" id="PTHR10272:SF0">
    <property type="entry name" value="PLATELET-ACTIVATING FACTOR ACETYLHYDROLASE"/>
    <property type="match status" value="1"/>
</dbReference>
<dbReference type="RefSeq" id="WP_273595293.1">
    <property type="nucleotide sequence ID" value="NZ_JAQQXS010000002.1"/>
</dbReference>
<keyword evidence="3" id="KW-0443">Lipid metabolism</keyword>
<dbReference type="InterPro" id="IPR029058">
    <property type="entry name" value="AB_hydrolase_fold"/>
</dbReference>
<keyword evidence="1" id="KW-0378">Hydrolase</keyword>
<evidence type="ECO:0000256" key="4">
    <source>
        <dbReference type="SAM" id="SignalP"/>
    </source>
</evidence>
<keyword evidence="6" id="KW-1185">Reference proteome</keyword>
<dbReference type="EMBL" id="JAQQXS010000002">
    <property type="protein sequence ID" value="MDC8784182.1"/>
    <property type="molecule type" value="Genomic_DNA"/>
</dbReference>
<protein>
    <recommendedName>
        <fullName evidence="7">Acetylhydrolase</fullName>
    </recommendedName>
</protein>
<evidence type="ECO:0000256" key="3">
    <source>
        <dbReference type="ARBA" id="ARBA00023098"/>
    </source>
</evidence>
<evidence type="ECO:0000313" key="6">
    <source>
        <dbReference type="Proteomes" id="UP001219862"/>
    </source>
</evidence>
<sequence>MASHRQGWRLVLVAAMVATLALSACKTTPKASETNHTQALAQIEGTAPAAPELSDWAKAAVAEGVQVHDLDWRDASRQRDVPVRLYWPAQAQAGQKVPLVVFSHGIGSSRRGYSYLGAYFASQGYASLHVQHVGSDRQVWMGNPLQLVSRLQAAAQEGEALNRVADVKFALDQLLQTEYAPAIDTERIAAAGHSYGANTTLLLAGAQVERHGHRLDLHEPRIKAAIIISAPPFYGEPELPKIIGPIAIPTLHITATDDVIRIPGYYSAAQDRLDLFEAANPSAPKMLAVFEGGSHSMFTDRGLTGGVSLNPRAKQATKELAVAFMNQALNGQAEGLQRWGDQYQDILARWQSPFGHLPTPAMAQGHGGPVVLTGAKALTLSPVSPGS</sequence>
<proteinExistence type="predicted"/>
<dbReference type="Pfam" id="PF03403">
    <property type="entry name" value="PAF-AH_p_II"/>
    <property type="match status" value="1"/>
</dbReference>
<evidence type="ECO:0000256" key="2">
    <source>
        <dbReference type="ARBA" id="ARBA00022963"/>
    </source>
</evidence>
<keyword evidence="2" id="KW-0442">Lipid degradation</keyword>
<reference evidence="5 6" key="1">
    <citation type="submission" date="2022-10" db="EMBL/GenBank/DDBJ databases">
        <title>paucibacter sp. hw8 Genome sequencing.</title>
        <authorList>
            <person name="Park S."/>
        </authorList>
    </citation>
    <scope>NUCLEOTIDE SEQUENCE [LARGE SCALE GENOMIC DNA]</scope>
    <source>
        <strain evidence="6">hw8</strain>
    </source>
</reference>
<feature type="chain" id="PRO_5045328513" description="Acetylhydrolase" evidence="4">
    <location>
        <begin position="24"/>
        <end position="387"/>
    </location>
</feature>
<dbReference type="SUPFAM" id="SSF53474">
    <property type="entry name" value="alpha/beta-Hydrolases"/>
    <property type="match status" value="1"/>
</dbReference>